<keyword evidence="5" id="KW-0677">Repeat</keyword>
<evidence type="ECO:0000313" key="19">
    <source>
        <dbReference type="Proteomes" id="UP000245768"/>
    </source>
</evidence>
<dbReference type="EC" id="3.2.1.67" evidence="11"/>
<dbReference type="GO" id="GO:0005576">
    <property type="term" value="C:extracellular region"/>
    <property type="evidence" value="ECO:0007669"/>
    <property type="project" value="UniProtKB-SubCell"/>
</dbReference>
<comment type="similarity">
    <text evidence="2 16">Belongs to the glycosyl hydrolase 28 family.</text>
</comment>
<dbReference type="EMBL" id="KZ819635">
    <property type="protein sequence ID" value="PWN92195.1"/>
    <property type="molecule type" value="Genomic_DNA"/>
</dbReference>
<dbReference type="SUPFAM" id="SSF51126">
    <property type="entry name" value="Pectin lyase-like"/>
    <property type="match status" value="1"/>
</dbReference>
<dbReference type="Gene3D" id="2.160.20.10">
    <property type="entry name" value="Single-stranded right-handed beta-helix, Pectin lyase-like"/>
    <property type="match status" value="1"/>
</dbReference>
<feature type="chain" id="PRO_5016406929" description="galacturonan 1,4-alpha-galacturonidase" evidence="17">
    <location>
        <begin position="19"/>
        <end position="365"/>
    </location>
</feature>
<dbReference type="InterPro" id="IPR006626">
    <property type="entry name" value="PbH1"/>
</dbReference>
<dbReference type="SMART" id="SM00710">
    <property type="entry name" value="PbH1"/>
    <property type="match status" value="4"/>
</dbReference>
<feature type="signal peptide" evidence="17">
    <location>
        <begin position="1"/>
        <end position="18"/>
    </location>
</feature>
<dbReference type="OrthoDB" id="187139at2759"/>
<evidence type="ECO:0000256" key="10">
    <source>
        <dbReference type="ARBA" id="ARBA00023316"/>
    </source>
</evidence>
<protein>
    <recommendedName>
        <fullName evidence="11">galacturonan 1,4-alpha-galacturonidase</fullName>
        <ecNumber evidence="11">3.2.1.67</ecNumber>
    </recommendedName>
    <alternativeName>
        <fullName evidence="13">Galacturan 1,4-alpha-galacturonidase</fullName>
    </alternativeName>
    <alternativeName>
        <fullName evidence="12">Poly(1,4-alpha-D-galacturonide)galacturonohydrolase</fullName>
    </alternativeName>
</protein>
<keyword evidence="8" id="KW-0325">Glycoprotein</keyword>
<evidence type="ECO:0000256" key="7">
    <source>
        <dbReference type="ARBA" id="ARBA00023157"/>
    </source>
</evidence>
<reference evidence="18 19" key="1">
    <citation type="journal article" date="2018" name="Mol. Biol. Evol.">
        <title>Broad Genomic Sampling Reveals a Smut Pathogenic Ancestry of the Fungal Clade Ustilaginomycotina.</title>
        <authorList>
            <person name="Kijpornyongpan T."/>
            <person name="Mondo S.J."/>
            <person name="Barry K."/>
            <person name="Sandor L."/>
            <person name="Lee J."/>
            <person name="Lipzen A."/>
            <person name="Pangilinan J."/>
            <person name="LaButti K."/>
            <person name="Hainaut M."/>
            <person name="Henrissat B."/>
            <person name="Grigoriev I.V."/>
            <person name="Spatafora J.W."/>
            <person name="Aime M.C."/>
        </authorList>
    </citation>
    <scope>NUCLEOTIDE SEQUENCE [LARGE SCALE GENOMIC DNA]</scope>
    <source>
        <strain evidence="18 19">MCA 4198</strain>
    </source>
</reference>
<dbReference type="GO" id="GO:0047911">
    <property type="term" value="F:galacturan 1,4-alpha-galacturonidase activity"/>
    <property type="evidence" value="ECO:0007669"/>
    <property type="project" value="UniProtKB-EC"/>
</dbReference>
<dbReference type="RefSeq" id="XP_025379393.1">
    <property type="nucleotide sequence ID" value="XM_025524883.1"/>
</dbReference>
<keyword evidence="3" id="KW-0964">Secreted</keyword>
<evidence type="ECO:0000256" key="8">
    <source>
        <dbReference type="ARBA" id="ARBA00023180"/>
    </source>
</evidence>
<dbReference type="GO" id="GO:0016829">
    <property type="term" value="F:lyase activity"/>
    <property type="evidence" value="ECO:0007669"/>
    <property type="project" value="UniProtKB-KW"/>
</dbReference>
<dbReference type="PANTHER" id="PTHR31736">
    <property type="match status" value="1"/>
</dbReference>
<evidence type="ECO:0000256" key="15">
    <source>
        <dbReference type="PROSITE-ProRule" id="PRU10052"/>
    </source>
</evidence>
<dbReference type="GO" id="GO:0071555">
    <property type="term" value="P:cell wall organization"/>
    <property type="evidence" value="ECO:0007669"/>
    <property type="project" value="UniProtKB-KW"/>
</dbReference>
<dbReference type="GO" id="GO:0004650">
    <property type="term" value="F:polygalacturonase activity"/>
    <property type="evidence" value="ECO:0007669"/>
    <property type="project" value="InterPro"/>
</dbReference>
<dbReference type="Pfam" id="PF00295">
    <property type="entry name" value="Glyco_hydro_28"/>
    <property type="match status" value="1"/>
</dbReference>
<evidence type="ECO:0000256" key="16">
    <source>
        <dbReference type="RuleBase" id="RU361169"/>
    </source>
</evidence>
<dbReference type="GeneID" id="37046799"/>
<evidence type="ECO:0000313" key="18">
    <source>
        <dbReference type="EMBL" id="PWN92195.1"/>
    </source>
</evidence>
<evidence type="ECO:0000256" key="9">
    <source>
        <dbReference type="ARBA" id="ARBA00023295"/>
    </source>
</evidence>
<name>A0A316YWM8_9BASI</name>
<evidence type="ECO:0000256" key="17">
    <source>
        <dbReference type="SAM" id="SignalP"/>
    </source>
</evidence>
<dbReference type="GO" id="GO:0045490">
    <property type="term" value="P:pectin catabolic process"/>
    <property type="evidence" value="ECO:0007669"/>
    <property type="project" value="UniProtKB-ARBA"/>
</dbReference>
<dbReference type="InterPro" id="IPR000743">
    <property type="entry name" value="Glyco_hydro_28"/>
</dbReference>
<organism evidence="18 19">
    <name type="scientific">Acaromyces ingoldii</name>
    <dbReference type="NCBI Taxonomy" id="215250"/>
    <lineage>
        <taxon>Eukaryota</taxon>
        <taxon>Fungi</taxon>
        <taxon>Dikarya</taxon>
        <taxon>Basidiomycota</taxon>
        <taxon>Ustilaginomycotina</taxon>
        <taxon>Exobasidiomycetes</taxon>
        <taxon>Exobasidiales</taxon>
        <taxon>Cryptobasidiaceae</taxon>
        <taxon>Acaromyces</taxon>
    </lineage>
</organism>
<keyword evidence="18" id="KW-0456">Lyase</keyword>
<evidence type="ECO:0000256" key="4">
    <source>
        <dbReference type="ARBA" id="ARBA00022729"/>
    </source>
</evidence>
<feature type="active site" evidence="15">
    <location>
        <position position="255"/>
    </location>
</feature>
<dbReference type="Proteomes" id="UP000245768">
    <property type="component" value="Unassembled WGS sequence"/>
</dbReference>
<accession>A0A316YWM8</accession>
<proteinExistence type="inferred from homology"/>
<evidence type="ECO:0000256" key="14">
    <source>
        <dbReference type="ARBA" id="ARBA00048766"/>
    </source>
</evidence>
<evidence type="ECO:0000256" key="12">
    <source>
        <dbReference type="ARBA" id="ARBA00041604"/>
    </source>
</evidence>
<evidence type="ECO:0000256" key="5">
    <source>
        <dbReference type="ARBA" id="ARBA00022737"/>
    </source>
</evidence>
<evidence type="ECO:0000256" key="3">
    <source>
        <dbReference type="ARBA" id="ARBA00022525"/>
    </source>
</evidence>
<gene>
    <name evidence="18" type="ORF">FA10DRAFT_300716</name>
</gene>
<keyword evidence="9 16" id="KW-0326">Glycosidase</keyword>
<dbReference type="AlphaFoldDB" id="A0A316YWM8"/>
<dbReference type="PANTHER" id="PTHR31736:SF14">
    <property type="entry name" value="EXOPOLYGALACTURONASE X-1-RELATED"/>
    <property type="match status" value="1"/>
</dbReference>
<keyword evidence="10" id="KW-0961">Cell wall biogenesis/degradation</keyword>
<dbReference type="InParanoid" id="A0A316YWM8"/>
<dbReference type="STRING" id="215250.A0A316YWM8"/>
<keyword evidence="7" id="KW-1015">Disulfide bond</keyword>
<dbReference type="InterPro" id="IPR011050">
    <property type="entry name" value="Pectin_lyase_fold/virulence"/>
</dbReference>
<keyword evidence="19" id="KW-1185">Reference proteome</keyword>
<comment type="subcellular location">
    <subcellularLocation>
        <location evidence="1">Secreted</location>
    </subcellularLocation>
</comment>
<evidence type="ECO:0000256" key="1">
    <source>
        <dbReference type="ARBA" id="ARBA00004613"/>
    </source>
</evidence>
<dbReference type="PROSITE" id="PS00502">
    <property type="entry name" value="POLYGALACTURONASE"/>
    <property type="match status" value="1"/>
</dbReference>
<evidence type="ECO:0000256" key="6">
    <source>
        <dbReference type="ARBA" id="ARBA00022801"/>
    </source>
</evidence>
<comment type="catalytic activity">
    <reaction evidence="14">
        <text>[(1-&gt;4)-alpha-D-galacturonosyl](n) + H2O = alpha-D-galacturonate + [(1-&gt;4)-alpha-D-galacturonosyl](n-1)</text>
        <dbReference type="Rhea" id="RHEA:14117"/>
        <dbReference type="Rhea" id="RHEA-COMP:14570"/>
        <dbReference type="Rhea" id="RHEA-COMP:14572"/>
        <dbReference type="ChEBI" id="CHEBI:15377"/>
        <dbReference type="ChEBI" id="CHEBI:58658"/>
        <dbReference type="ChEBI" id="CHEBI:140523"/>
        <dbReference type="EC" id="3.2.1.67"/>
    </reaction>
</comment>
<dbReference type="InterPro" id="IPR012334">
    <property type="entry name" value="Pectin_lyas_fold"/>
</dbReference>
<evidence type="ECO:0000256" key="11">
    <source>
        <dbReference type="ARBA" id="ARBA00038933"/>
    </source>
</evidence>
<sequence>MKFLVTAIAASFIAALAAVRCAAGQAQGTATTKTCVVPSHNDSKTDDSDSILSALRSCNNGVGGRVLFSPDVTYTVAKAMDLTFLRDIHVEIAGTILFTDDTDYWQANAFPLGFQNATSFFKLGGSGVEVSGGGTLDGNGQVWYDLYARDIYAKRPVLVALDGLHNSTIRDLHLVNSPFWFHLVANSTDITFSGITIDVASTSSNPAKNGDGWDTYRSSHITIRDSQIHNSDDCVSFKPNSTFITVKNLVCVGSHGVSVGSLGQYPGETDIVEHIYVHNVTMIDTTYGARIKTWPGLASELSGELQGGGGLGRVHNITYKSMHVHNVTSLVLIDQCYGQSNATLCEENPSNITISGINVSNVLPF</sequence>
<keyword evidence="4 17" id="KW-0732">Signal</keyword>
<keyword evidence="6 16" id="KW-0378">Hydrolase</keyword>
<evidence type="ECO:0000256" key="2">
    <source>
        <dbReference type="ARBA" id="ARBA00008834"/>
    </source>
</evidence>
<evidence type="ECO:0000256" key="13">
    <source>
        <dbReference type="ARBA" id="ARBA00043142"/>
    </source>
</evidence>